<dbReference type="STRING" id="307972.A0A2G8JUJ1"/>
<keyword evidence="2" id="KW-1185">Reference proteome</keyword>
<dbReference type="Pfam" id="PF15165">
    <property type="entry name" value="REC114-like"/>
    <property type="match status" value="1"/>
</dbReference>
<dbReference type="OrthoDB" id="6479200at2759"/>
<reference evidence="1 2" key="1">
    <citation type="journal article" date="2017" name="PLoS Biol.">
        <title>The sea cucumber genome provides insights into morphological evolution and visceral regeneration.</title>
        <authorList>
            <person name="Zhang X."/>
            <person name="Sun L."/>
            <person name="Yuan J."/>
            <person name="Sun Y."/>
            <person name="Gao Y."/>
            <person name="Zhang L."/>
            <person name="Li S."/>
            <person name="Dai H."/>
            <person name="Hamel J.F."/>
            <person name="Liu C."/>
            <person name="Yu Y."/>
            <person name="Liu S."/>
            <person name="Lin W."/>
            <person name="Guo K."/>
            <person name="Jin S."/>
            <person name="Xu P."/>
            <person name="Storey K.B."/>
            <person name="Huan P."/>
            <person name="Zhang T."/>
            <person name="Zhou Y."/>
            <person name="Zhang J."/>
            <person name="Lin C."/>
            <person name="Li X."/>
            <person name="Xing L."/>
            <person name="Huo D."/>
            <person name="Sun M."/>
            <person name="Wang L."/>
            <person name="Mercier A."/>
            <person name="Li F."/>
            <person name="Yang H."/>
            <person name="Xiang J."/>
        </authorList>
    </citation>
    <scope>NUCLEOTIDE SEQUENCE [LARGE SCALE GENOMIC DNA]</scope>
    <source>
        <strain evidence="1">Shaxun</strain>
        <tissue evidence="1">Muscle</tissue>
    </source>
</reference>
<evidence type="ECO:0000313" key="2">
    <source>
        <dbReference type="Proteomes" id="UP000230750"/>
    </source>
</evidence>
<accession>A0A2G8JUJ1</accession>
<protein>
    <submittedName>
        <fullName evidence="1">Uncharacterized protein</fullName>
    </submittedName>
</protein>
<dbReference type="InterPro" id="IPR029168">
    <property type="entry name" value="REC114L"/>
</dbReference>
<organism evidence="1 2">
    <name type="scientific">Stichopus japonicus</name>
    <name type="common">Sea cucumber</name>
    <dbReference type="NCBI Taxonomy" id="307972"/>
    <lineage>
        <taxon>Eukaryota</taxon>
        <taxon>Metazoa</taxon>
        <taxon>Echinodermata</taxon>
        <taxon>Eleutherozoa</taxon>
        <taxon>Echinozoa</taxon>
        <taxon>Holothuroidea</taxon>
        <taxon>Aspidochirotacea</taxon>
        <taxon>Aspidochirotida</taxon>
        <taxon>Stichopodidae</taxon>
        <taxon>Apostichopus</taxon>
    </lineage>
</organism>
<dbReference type="AlphaFoldDB" id="A0A2G8JUJ1"/>
<gene>
    <name evidence="1" type="ORF">BSL78_23760</name>
</gene>
<dbReference type="PANTHER" id="PTHR34921:SF1">
    <property type="entry name" value="MEIOTIC RECOMBINATION PROTEIN REC114"/>
    <property type="match status" value="1"/>
</dbReference>
<name>A0A2G8JUJ1_STIJA</name>
<dbReference type="PANTHER" id="PTHR34921">
    <property type="entry name" value="MEIOTIC RECOMBINATION PROTEIN REC114"/>
    <property type="match status" value="1"/>
</dbReference>
<dbReference type="EMBL" id="MRZV01001244">
    <property type="protein sequence ID" value="PIK39403.1"/>
    <property type="molecule type" value="Genomic_DNA"/>
</dbReference>
<comment type="caution">
    <text evidence="1">The sequence shown here is derived from an EMBL/GenBank/DDBJ whole genome shotgun (WGS) entry which is preliminary data.</text>
</comment>
<proteinExistence type="predicted"/>
<dbReference type="Proteomes" id="UP000230750">
    <property type="component" value="Unassembled WGS sequence"/>
</dbReference>
<evidence type="ECO:0000313" key="1">
    <source>
        <dbReference type="EMBL" id="PIK39403.1"/>
    </source>
</evidence>
<sequence>MMNVNSIQSIRLVQVDTNWSTNNGQFNISLSDTGQLLITQGDICLENLLLTNSKDKFKILIKGDSMLFAVKLKNDVRRFRIMFAESESKSVSAEHFCIECTTAVRKHCPVRVVKQDGRAVHDTDTVTSQSSALDSSQQEIEGEVSLSKMVELLTSGDLTRLPCAYQGDLCTAPSTMEKDSSVVWLNGVSWIRNFLLSFSKLKHNSRRYRKSVET</sequence>